<dbReference type="Gene3D" id="1.10.3680.10">
    <property type="entry name" value="TerB-like"/>
    <property type="match status" value="1"/>
</dbReference>
<protein>
    <submittedName>
        <fullName evidence="2">Phenylacetic acid degradation protein</fullName>
    </submittedName>
</protein>
<comment type="caution">
    <text evidence="2">The sequence shown here is derived from an EMBL/GenBank/DDBJ whole genome shotgun (WGS) entry which is preliminary data.</text>
</comment>
<gene>
    <name evidence="2" type="ORF">FLL46_14880</name>
</gene>
<accession>A0A545UCA2</accession>
<dbReference type="RefSeq" id="WP_142932077.1">
    <property type="nucleotide sequence ID" value="NZ_ML660165.1"/>
</dbReference>
<dbReference type="EMBL" id="VIKS01000009">
    <property type="protein sequence ID" value="TQV87087.1"/>
    <property type="molecule type" value="Genomic_DNA"/>
</dbReference>
<dbReference type="Proteomes" id="UP000315439">
    <property type="component" value="Unassembled WGS sequence"/>
</dbReference>
<evidence type="ECO:0000259" key="1">
    <source>
        <dbReference type="Pfam" id="PF05099"/>
    </source>
</evidence>
<evidence type="ECO:0000313" key="3">
    <source>
        <dbReference type="Proteomes" id="UP000315439"/>
    </source>
</evidence>
<proteinExistence type="predicted"/>
<dbReference type="InterPro" id="IPR007791">
    <property type="entry name" value="DjlA_N"/>
</dbReference>
<reference evidence="2 3" key="1">
    <citation type="submission" date="2019-07" db="EMBL/GenBank/DDBJ databases">
        <title>Draft genome for Aliikangiella sp. M105.</title>
        <authorList>
            <person name="Wang G."/>
        </authorList>
    </citation>
    <scope>NUCLEOTIDE SEQUENCE [LARGE SCALE GENOMIC DNA]</scope>
    <source>
        <strain evidence="2 3">M105</strain>
    </source>
</reference>
<dbReference type="OrthoDB" id="5703355at2"/>
<organism evidence="2 3">
    <name type="scientific">Aliikangiella coralliicola</name>
    <dbReference type="NCBI Taxonomy" id="2592383"/>
    <lineage>
        <taxon>Bacteria</taxon>
        <taxon>Pseudomonadati</taxon>
        <taxon>Pseudomonadota</taxon>
        <taxon>Gammaproteobacteria</taxon>
        <taxon>Oceanospirillales</taxon>
        <taxon>Pleioneaceae</taxon>
        <taxon>Aliikangiella</taxon>
    </lineage>
</organism>
<dbReference type="SUPFAM" id="SSF158682">
    <property type="entry name" value="TerB-like"/>
    <property type="match status" value="1"/>
</dbReference>
<name>A0A545UCA2_9GAMM</name>
<dbReference type="InterPro" id="IPR029024">
    <property type="entry name" value="TerB-like"/>
</dbReference>
<feature type="domain" description="Co-chaperone DjlA N-terminal" evidence="1">
    <location>
        <begin position="59"/>
        <end position="171"/>
    </location>
</feature>
<evidence type="ECO:0000313" key="2">
    <source>
        <dbReference type="EMBL" id="TQV87087.1"/>
    </source>
</evidence>
<dbReference type="Pfam" id="PF05099">
    <property type="entry name" value="TerB"/>
    <property type="match status" value="1"/>
</dbReference>
<sequence>MHIIIGIITALAGLLWALNSLQQSGFSFSSLNPFLWNRRRKWRKLHAQNPLYTLENPMDAAAAILLGTAKLEGEISKEHKAEILRIFSQEFNLGDDKARELFASSSYLLQSENNFLKNVDKVLASSADKFSPEQSESVIELMTKIAGLESAISPEQKQLINSVSKLLISKQSHREKW</sequence>
<dbReference type="AlphaFoldDB" id="A0A545UCA2"/>
<keyword evidence="3" id="KW-1185">Reference proteome</keyword>